<name>A0A7S1V6S9_9STRA</name>
<feature type="compositionally biased region" description="Low complexity" evidence="1">
    <location>
        <begin position="504"/>
        <end position="515"/>
    </location>
</feature>
<organism evidence="3">
    <name type="scientific">Grammatophora oceanica</name>
    <dbReference type="NCBI Taxonomy" id="210454"/>
    <lineage>
        <taxon>Eukaryota</taxon>
        <taxon>Sar</taxon>
        <taxon>Stramenopiles</taxon>
        <taxon>Ochrophyta</taxon>
        <taxon>Bacillariophyta</taxon>
        <taxon>Fragilariophyceae</taxon>
        <taxon>Fragilariophycidae</taxon>
        <taxon>Rhabdonematales</taxon>
        <taxon>Grammatophoraceae</taxon>
        <taxon>Grammatophora</taxon>
    </lineage>
</organism>
<gene>
    <name evidence="3" type="ORF">GOCE00092_LOCUS16373</name>
</gene>
<keyword evidence="2" id="KW-0812">Transmembrane</keyword>
<feature type="region of interest" description="Disordered" evidence="1">
    <location>
        <begin position="504"/>
        <end position="527"/>
    </location>
</feature>
<reference evidence="3" key="1">
    <citation type="submission" date="2021-01" db="EMBL/GenBank/DDBJ databases">
        <authorList>
            <person name="Corre E."/>
            <person name="Pelletier E."/>
            <person name="Niang G."/>
            <person name="Scheremetjew M."/>
            <person name="Finn R."/>
            <person name="Kale V."/>
            <person name="Holt S."/>
            <person name="Cochrane G."/>
            <person name="Meng A."/>
            <person name="Brown T."/>
            <person name="Cohen L."/>
        </authorList>
    </citation>
    <scope>NUCLEOTIDE SEQUENCE</scope>
    <source>
        <strain evidence="3">CCMP 410</strain>
    </source>
</reference>
<dbReference type="AlphaFoldDB" id="A0A7S1V6S9"/>
<keyword evidence="2" id="KW-1133">Transmembrane helix</keyword>
<evidence type="ECO:0000313" key="3">
    <source>
        <dbReference type="EMBL" id="CAD9289874.1"/>
    </source>
</evidence>
<evidence type="ECO:0000256" key="1">
    <source>
        <dbReference type="SAM" id="MobiDB-lite"/>
    </source>
</evidence>
<evidence type="ECO:0000256" key="2">
    <source>
        <dbReference type="SAM" id="Phobius"/>
    </source>
</evidence>
<protein>
    <submittedName>
        <fullName evidence="3">Uncharacterized protein</fullName>
    </submittedName>
</protein>
<feature type="compositionally biased region" description="Polar residues" evidence="1">
    <location>
        <begin position="517"/>
        <end position="527"/>
    </location>
</feature>
<keyword evidence="2" id="KW-0472">Membrane</keyword>
<proteinExistence type="predicted"/>
<dbReference type="EMBL" id="HBGK01031352">
    <property type="protein sequence ID" value="CAD9289874.1"/>
    <property type="molecule type" value="Transcribed_RNA"/>
</dbReference>
<feature type="transmembrane region" description="Helical" evidence="2">
    <location>
        <begin position="539"/>
        <end position="560"/>
    </location>
</feature>
<sequence>MADIIVLYSLGLLPELEQAPGVGQELCIWSFQSLPPPFNVESANLTVPRTVDGEEQVYYNYPIADLPRAMELCEIGGSRLQQHIADGSDFVQFAACSFGSEGSKAFCAEGIESSEGSTCEDARINNAVTWPQAITMFKITPENLGEFKEFIVNWRDAPEQHRPNIVWAFTPNGYTEPGNEEFGGIQGSIHPGWGNNGGLRAKVVQCDKIDERFIRPLGPNGDFFFGPEAYFDLDDSTKTFSQLAFEEWDRLCGIPIGGVNSDCVIDADLPDTVAPPTEDPPDEDDSAPFAILPYDEKCIYSNEYIGASLTCGSNLNEAWGDNTLSEQFEQQLQAANEACAASFCEAITYASSAGPFVIDEYGFFGCAAEGFRGPENCTEGDTYLGAMRDFVSCTIDASSAAAFAKRQTSEAAKNNTSVAAAEQSFQACQLMTDCDTKTFESVTLDWAARFCVNFFQVLRDPAVNPGDEYAWVEECGYTGDGSADSEIYKNCEALSTELFVTPGPTETEAATPAPTMSGGSTEAPTTAPTMSGGLGYKSLMMPSIAVNLILTSIICFVTFCW</sequence>
<accession>A0A7S1V6S9</accession>